<comment type="caution">
    <text evidence="1">The sequence shown here is derived from an EMBL/GenBank/DDBJ whole genome shotgun (WGS) entry which is preliminary data.</text>
</comment>
<proteinExistence type="predicted"/>
<dbReference type="Proteomes" id="UP001451303">
    <property type="component" value="Unassembled WGS sequence"/>
</dbReference>
<evidence type="ECO:0008006" key="3">
    <source>
        <dbReference type="Google" id="ProtNLM"/>
    </source>
</evidence>
<evidence type="ECO:0000313" key="2">
    <source>
        <dbReference type="Proteomes" id="UP001451303"/>
    </source>
</evidence>
<reference evidence="1 2" key="1">
    <citation type="submission" date="2023-09" db="EMBL/GenBank/DDBJ databases">
        <title>Multi-omics analysis of a traditional fermented food reveals byproduct-associated fungal strains for waste-to-food upcycling.</title>
        <authorList>
            <consortium name="Lawrence Berkeley National Laboratory"/>
            <person name="Rekdal V.M."/>
            <person name="Villalobos-Escobedo J.M."/>
            <person name="Rodriguez-Valeron N."/>
            <person name="Garcia M.O."/>
            <person name="Vasquez D.P."/>
            <person name="Damayanti I."/>
            <person name="Sorensen P.M."/>
            <person name="Baidoo E.E."/>
            <person name="De Carvalho A.C."/>
            <person name="Riley R."/>
            <person name="Lipzen A."/>
            <person name="He G."/>
            <person name="Yan M."/>
            <person name="Haridas S."/>
            <person name="Daum C."/>
            <person name="Yoshinaga Y."/>
            <person name="Ng V."/>
            <person name="Grigoriev I.V."/>
            <person name="Munk R."/>
            <person name="Nuraida L."/>
            <person name="Wijaya C.H."/>
            <person name="Morales P.-C."/>
            <person name="Keasling J.D."/>
        </authorList>
    </citation>
    <scope>NUCLEOTIDE SEQUENCE [LARGE SCALE GENOMIC DNA]</scope>
    <source>
        <strain evidence="1 2">FGSC 2613</strain>
    </source>
</reference>
<gene>
    <name evidence="1" type="ORF">QR685DRAFT_546932</name>
</gene>
<sequence length="287" mass="31111">MKYSTALPLAGALASVQAQWLDTESVTWSELEGLGGGYRPWGGIDIGDTSIMPLEYILGELNAITGDYPYSYYYPYAYYPPPLTIPRPIPGYPVNTVGYLLPTITIQFNQLNRQADCSAPGGRIEYLTDPTNTEAPIVTDTRTQVTFTFPLDVLDKNCQFIFFLGNTSTINGSSRFLLLQNEPPTTSCPTEDPPTIPETEQAVIAGYQAKVADLAVVDDSRGNAYLVGPNTACPIPGTVLTLELRGLDDSADANEPTTDTIAWNNIFSGPAIKYTTPPSDTTNTNSQ</sequence>
<dbReference type="EMBL" id="JAVLET010000009">
    <property type="protein sequence ID" value="KAL0467606.1"/>
    <property type="molecule type" value="Genomic_DNA"/>
</dbReference>
<accession>A0ABR3D4H1</accession>
<protein>
    <recommendedName>
        <fullName evidence="3">Ubiquitin 3 binding protein But2 C-terminal domain-containing protein</fullName>
    </recommendedName>
</protein>
<organism evidence="1 2">
    <name type="scientific">Neurospora intermedia</name>
    <dbReference type="NCBI Taxonomy" id="5142"/>
    <lineage>
        <taxon>Eukaryota</taxon>
        <taxon>Fungi</taxon>
        <taxon>Dikarya</taxon>
        <taxon>Ascomycota</taxon>
        <taxon>Pezizomycotina</taxon>
        <taxon>Sordariomycetes</taxon>
        <taxon>Sordariomycetidae</taxon>
        <taxon>Sordariales</taxon>
        <taxon>Sordariaceae</taxon>
        <taxon>Neurospora</taxon>
    </lineage>
</organism>
<name>A0ABR3D4H1_NEUIN</name>
<evidence type="ECO:0000313" key="1">
    <source>
        <dbReference type="EMBL" id="KAL0467606.1"/>
    </source>
</evidence>
<keyword evidence="2" id="KW-1185">Reference proteome</keyword>